<keyword evidence="2" id="KW-1185">Reference proteome</keyword>
<organism evidence="1 2">
    <name type="scientific">Mariniradius saccharolyticus AK6</name>
    <dbReference type="NCBI Taxonomy" id="1239962"/>
    <lineage>
        <taxon>Bacteria</taxon>
        <taxon>Pseudomonadati</taxon>
        <taxon>Bacteroidota</taxon>
        <taxon>Cytophagia</taxon>
        <taxon>Cytophagales</taxon>
        <taxon>Cyclobacteriaceae</taxon>
        <taxon>Mariniradius</taxon>
    </lineage>
</organism>
<proteinExistence type="predicted"/>
<comment type="caution">
    <text evidence="1">The sequence shown here is derived from an EMBL/GenBank/DDBJ whole genome shotgun (WGS) entry which is preliminary data.</text>
</comment>
<dbReference type="Proteomes" id="UP000010953">
    <property type="component" value="Unassembled WGS sequence"/>
</dbReference>
<name>M7Y6G3_9BACT</name>
<dbReference type="AlphaFoldDB" id="M7Y6G3"/>
<evidence type="ECO:0000313" key="1">
    <source>
        <dbReference type="EMBL" id="EMS32821.1"/>
    </source>
</evidence>
<dbReference type="InParanoid" id="M7Y6G3"/>
<evidence type="ECO:0000313" key="2">
    <source>
        <dbReference type="Proteomes" id="UP000010953"/>
    </source>
</evidence>
<gene>
    <name evidence="1" type="ORF">C943_00827</name>
</gene>
<sequence>MKICAIFGKAINHRFHRTTQMWTPVQRICAKPFEYRSMKNLFISLMGKIDFPN</sequence>
<protein>
    <submittedName>
        <fullName evidence="1">Uncharacterized protein</fullName>
    </submittedName>
</protein>
<dbReference type="EMBL" id="AMZY02000011">
    <property type="protein sequence ID" value="EMS32821.1"/>
    <property type="molecule type" value="Genomic_DNA"/>
</dbReference>
<accession>M7Y6G3</accession>
<reference evidence="1" key="1">
    <citation type="submission" date="2013-01" db="EMBL/GenBank/DDBJ databases">
        <title>Genome assembly of Mariniradius saccharolyticus AK6.</title>
        <authorList>
            <person name="Vaidya B."/>
            <person name="Khatri I."/>
            <person name="Tanuku N.R.S."/>
            <person name="Subramanian S."/>
            <person name="Pinnaka A."/>
        </authorList>
    </citation>
    <scope>NUCLEOTIDE SEQUENCE [LARGE SCALE GENOMIC DNA]</scope>
    <source>
        <strain evidence="1">AK6</strain>
    </source>
</reference>